<proteinExistence type="predicted"/>
<dbReference type="RefSeq" id="XP_016763188.1">
    <property type="nucleotide sequence ID" value="XM_016904052.1"/>
</dbReference>
<gene>
    <name evidence="1" type="ORF">SEPMUDRAFT_147048</name>
</gene>
<dbReference type="Proteomes" id="UP000016931">
    <property type="component" value="Unassembled WGS sequence"/>
</dbReference>
<evidence type="ECO:0000313" key="1">
    <source>
        <dbReference type="EMBL" id="EMF15067.1"/>
    </source>
</evidence>
<dbReference type="EMBL" id="KB456261">
    <property type="protein sequence ID" value="EMF15067.1"/>
    <property type="molecule type" value="Genomic_DNA"/>
</dbReference>
<accession>M3B5K4</accession>
<evidence type="ECO:0000313" key="2">
    <source>
        <dbReference type="Proteomes" id="UP000016931"/>
    </source>
</evidence>
<reference evidence="1 2" key="1">
    <citation type="journal article" date="2012" name="PLoS Pathog.">
        <title>Diverse lifestyles and strategies of plant pathogenesis encoded in the genomes of eighteen Dothideomycetes fungi.</title>
        <authorList>
            <person name="Ohm R.A."/>
            <person name="Feau N."/>
            <person name="Henrissat B."/>
            <person name="Schoch C.L."/>
            <person name="Horwitz B.A."/>
            <person name="Barry K.W."/>
            <person name="Condon B.J."/>
            <person name="Copeland A.C."/>
            <person name="Dhillon B."/>
            <person name="Glaser F."/>
            <person name="Hesse C.N."/>
            <person name="Kosti I."/>
            <person name="LaButti K."/>
            <person name="Lindquist E.A."/>
            <person name="Lucas S."/>
            <person name="Salamov A.A."/>
            <person name="Bradshaw R.E."/>
            <person name="Ciuffetti L."/>
            <person name="Hamelin R.C."/>
            <person name="Kema G.H.J."/>
            <person name="Lawrence C."/>
            <person name="Scott J.A."/>
            <person name="Spatafora J.W."/>
            <person name="Turgeon B.G."/>
            <person name="de Wit P.J.G.M."/>
            <person name="Zhong S."/>
            <person name="Goodwin S.B."/>
            <person name="Grigoriev I.V."/>
        </authorList>
    </citation>
    <scope>NUCLEOTIDE SEQUENCE [LARGE SCALE GENOMIC DNA]</scope>
    <source>
        <strain evidence="1 2">SO2202</strain>
    </source>
</reference>
<dbReference type="GeneID" id="27901189"/>
<organism evidence="1 2">
    <name type="scientific">Sphaerulina musiva (strain SO2202)</name>
    <name type="common">Poplar stem canker fungus</name>
    <name type="synonym">Septoria musiva</name>
    <dbReference type="NCBI Taxonomy" id="692275"/>
    <lineage>
        <taxon>Eukaryota</taxon>
        <taxon>Fungi</taxon>
        <taxon>Dikarya</taxon>
        <taxon>Ascomycota</taxon>
        <taxon>Pezizomycotina</taxon>
        <taxon>Dothideomycetes</taxon>
        <taxon>Dothideomycetidae</taxon>
        <taxon>Mycosphaerellales</taxon>
        <taxon>Mycosphaerellaceae</taxon>
        <taxon>Sphaerulina</taxon>
    </lineage>
</organism>
<keyword evidence="2" id="KW-1185">Reference proteome</keyword>
<dbReference type="AlphaFoldDB" id="M3B5K4"/>
<name>M3B5K4_SPHMS</name>
<sequence length="64" mass="7260">MWWWSAVISWSASSRRIHGNKGFELSGSFVFCHSPAKPHRLTPFGSGPTRQNIRKVKLCCEANN</sequence>
<protein>
    <submittedName>
        <fullName evidence="1">Uncharacterized protein</fullName>
    </submittedName>
</protein>
<dbReference type="HOGENOM" id="CLU_2869068_0_0_1"/>